<evidence type="ECO:0000256" key="2">
    <source>
        <dbReference type="SAM" id="MobiDB-lite"/>
    </source>
</evidence>
<dbReference type="GeneID" id="80916601"/>
<reference evidence="3" key="1">
    <citation type="submission" date="2022-10" db="EMBL/GenBank/DDBJ databases">
        <authorList>
            <person name="Byrne P K."/>
        </authorList>
    </citation>
    <scope>NUCLEOTIDE SEQUENCE</scope>
    <source>
        <strain evidence="3">IFO1815</strain>
    </source>
</reference>
<feature type="compositionally biased region" description="Basic and acidic residues" evidence="2">
    <location>
        <begin position="48"/>
        <end position="65"/>
    </location>
</feature>
<dbReference type="RefSeq" id="XP_056080505.1">
    <property type="nucleotide sequence ID" value="XM_056224053.1"/>
</dbReference>
<feature type="coiled-coil region" evidence="1">
    <location>
        <begin position="129"/>
        <end position="156"/>
    </location>
</feature>
<feature type="compositionally biased region" description="Polar residues" evidence="2">
    <location>
        <begin position="106"/>
        <end position="122"/>
    </location>
</feature>
<protein>
    <submittedName>
        <fullName evidence="3">Uncharacterized protein</fullName>
    </submittedName>
</protein>
<organism evidence="3 4">
    <name type="scientific">Saccharomyces mikatae IFO 1815</name>
    <dbReference type="NCBI Taxonomy" id="226126"/>
    <lineage>
        <taxon>Eukaryota</taxon>
        <taxon>Fungi</taxon>
        <taxon>Dikarya</taxon>
        <taxon>Ascomycota</taxon>
        <taxon>Saccharomycotina</taxon>
        <taxon>Saccharomycetes</taxon>
        <taxon>Saccharomycetales</taxon>
        <taxon>Saccharomycetaceae</taxon>
        <taxon>Saccharomyces</taxon>
    </lineage>
</organism>
<feature type="compositionally biased region" description="Basic residues" evidence="2">
    <location>
        <begin position="1"/>
        <end position="10"/>
    </location>
</feature>
<gene>
    <name evidence="3" type="primary">SMKI02G2630</name>
    <name evidence="3" type="ORF">SMKI_02G2630</name>
</gene>
<keyword evidence="1" id="KW-0175">Coiled coil</keyword>
<feature type="compositionally biased region" description="Acidic residues" evidence="2">
    <location>
        <begin position="14"/>
        <end position="30"/>
    </location>
</feature>
<dbReference type="Proteomes" id="UP001161438">
    <property type="component" value="Chromosome 2"/>
</dbReference>
<dbReference type="AlphaFoldDB" id="A0AA35IVP6"/>
<feature type="compositionally biased region" description="Basic and acidic residues" evidence="2">
    <location>
        <begin position="203"/>
        <end position="212"/>
    </location>
</feature>
<name>A0AA35IVP6_SACMI</name>
<feature type="region of interest" description="Disordered" evidence="2">
    <location>
        <begin position="191"/>
        <end position="225"/>
    </location>
</feature>
<evidence type="ECO:0000256" key="1">
    <source>
        <dbReference type="SAM" id="Coils"/>
    </source>
</evidence>
<dbReference type="EMBL" id="OX365758">
    <property type="protein sequence ID" value="CAI4037388.1"/>
    <property type="molecule type" value="Genomic_DNA"/>
</dbReference>
<feature type="region of interest" description="Disordered" evidence="2">
    <location>
        <begin position="1"/>
        <end position="123"/>
    </location>
</feature>
<proteinExistence type="predicted"/>
<evidence type="ECO:0000313" key="3">
    <source>
        <dbReference type="EMBL" id="CAI4037388.1"/>
    </source>
</evidence>
<keyword evidence="4" id="KW-1185">Reference proteome</keyword>
<accession>A0AA35IVP6</accession>
<evidence type="ECO:0000313" key="4">
    <source>
        <dbReference type="Proteomes" id="UP001161438"/>
    </source>
</evidence>
<feature type="region of interest" description="Disordered" evidence="2">
    <location>
        <begin position="266"/>
        <end position="287"/>
    </location>
</feature>
<sequence>MSFRHFKRRLERSSEDEDSSEDGDHFDEDASSSKKPALSNYECVVVKGLEKPTKKHLVEDKKESNVSKTDSSSESEESSDSGNSSDNEDVIPLHRPLFLKKKTDNPQKATTIDQAQSIQSEAHYSEIKEENVMKNIDKANEVAKNYEAMKLQLDTNYSTNEELVKQCMLLNDDDEVDPEKEQCEWLKRHDERKMKHRSSQLAKQRESEKYEASRFAAVQKDKDRHTKYEVVPDREQKELCNKGQRFAEKVKNLHKNDRYKITRVKNVSFGNPENKGRDNEESEYSIL</sequence>